<protein>
    <submittedName>
        <fullName evidence="4">Uncharacterized protein</fullName>
    </submittedName>
</protein>
<dbReference type="EMBL" id="HBIO01020422">
    <property type="protein sequence ID" value="CAE0470870.1"/>
    <property type="molecule type" value="Transcribed_RNA"/>
</dbReference>
<dbReference type="EMBL" id="HBIO01020420">
    <property type="protein sequence ID" value="CAE0470868.1"/>
    <property type="molecule type" value="Transcribed_RNA"/>
</dbReference>
<dbReference type="EMBL" id="HBIO01020424">
    <property type="protein sequence ID" value="CAE0470872.1"/>
    <property type="molecule type" value="Transcribed_RNA"/>
</dbReference>
<reference evidence="4" key="1">
    <citation type="submission" date="2021-01" db="EMBL/GenBank/DDBJ databases">
        <authorList>
            <person name="Corre E."/>
            <person name="Pelletier E."/>
            <person name="Niang G."/>
            <person name="Scheremetjew M."/>
            <person name="Finn R."/>
            <person name="Kale V."/>
            <person name="Holt S."/>
            <person name="Cochrane G."/>
            <person name="Meng A."/>
            <person name="Brown T."/>
            <person name="Cohen L."/>
        </authorList>
    </citation>
    <scope>NUCLEOTIDE SEQUENCE</scope>
    <source>
        <strain evidence="4">MM31A-1</strain>
    </source>
</reference>
<dbReference type="AlphaFoldDB" id="A0A6S8WVH9"/>
<evidence type="ECO:0000313" key="5">
    <source>
        <dbReference type="EMBL" id="CAE0470872.1"/>
    </source>
</evidence>
<organism evidence="4">
    <name type="scientific">Chaetoceros debilis</name>
    <dbReference type="NCBI Taxonomy" id="122233"/>
    <lineage>
        <taxon>Eukaryota</taxon>
        <taxon>Sar</taxon>
        <taxon>Stramenopiles</taxon>
        <taxon>Ochrophyta</taxon>
        <taxon>Bacillariophyta</taxon>
        <taxon>Coscinodiscophyceae</taxon>
        <taxon>Chaetocerotophycidae</taxon>
        <taxon>Chaetocerotales</taxon>
        <taxon>Chaetocerotaceae</taxon>
        <taxon>Chaetoceros</taxon>
    </lineage>
</organism>
<gene>
    <name evidence="2" type="ORF">CDEB00056_LOCUS15719</name>
    <name evidence="3" type="ORF">CDEB00056_LOCUS15721</name>
    <name evidence="4" type="ORF">CDEB00056_LOCUS15723</name>
    <name evidence="5" type="ORF">CDEB00056_LOCUS15725</name>
</gene>
<evidence type="ECO:0000313" key="4">
    <source>
        <dbReference type="EMBL" id="CAE0470870.1"/>
    </source>
</evidence>
<sequence length="249" mass="28245">MDEDDNDEQYEKNGDEGERESPPNEPGTNDDDDDNDNDGGDENEAQSDDEMEDYVFKVAQVEEETEMVKAREGYELVETITGQDRRRVKVIYLTNKQAAHLAEDSTAMGRMITSLCGGTKRYLVIDLVQSWGFYNSTKIMERKKYKNTKENKWNAGITYNTPPFKDLKEEQETINQINHFMLNGIIPLAEKTSAIVVCNAVPRDCILCERFISIVESKSSRWGGDPPFAVVGILESVHVLYHNNVDTAT</sequence>
<feature type="region of interest" description="Disordered" evidence="1">
    <location>
        <begin position="1"/>
        <end position="52"/>
    </location>
</feature>
<evidence type="ECO:0000313" key="2">
    <source>
        <dbReference type="EMBL" id="CAE0470866.1"/>
    </source>
</evidence>
<evidence type="ECO:0000256" key="1">
    <source>
        <dbReference type="SAM" id="MobiDB-lite"/>
    </source>
</evidence>
<evidence type="ECO:0000313" key="3">
    <source>
        <dbReference type="EMBL" id="CAE0470868.1"/>
    </source>
</evidence>
<dbReference type="EMBL" id="HBIO01020418">
    <property type="protein sequence ID" value="CAE0470866.1"/>
    <property type="molecule type" value="Transcribed_RNA"/>
</dbReference>
<accession>A0A6S8WVH9</accession>
<feature type="compositionally biased region" description="Acidic residues" evidence="1">
    <location>
        <begin position="28"/>
        <end position="52"/>
    </location>
</feature>
<name>A0A6S8WVH9_9STRA</name>
<feature type="compositionally biased region" description="Basic and acidic residues" evidence="1">
    <location>
        <begin position="9"/>
        <end position="22"/>
    </location>
</feature>
<proteinExistence type="predicted"/>